<name>S7Q8Q1_GLOTA</name>
<dbReference type="OrthoDB" id="446925at2759"/>
<proteinExistence type="predicted"/>
<evidence type="ECO:0000313" key="2">
    <source>
        <dbReference type="Proteomes" id="UP000030669"/>
    </source>
</evidence>
<dbReference type="OMA" id="EWINDLF"/>
<dbReference type="HOGENOM" id="CLU_000384_22_1_1"/>
<dbReference type="GeneID" id="19305987"/>
<reference evidence="1 2" key="1">
    <citation type="journal article" date="2012" name="Science">
        <title>The Paleozoic origin of enzymatic lignin decomposition reconstructed from 31 fungal genomes.</title>
        <authorList>
            <person name="Floudas D."/>
            <person name="Binder M."/>
            <person name="Riley R."/>
            <person name="Barry K."/>
            <person name="Blanchette R.A."/>
            <person name="Henrissat B."/>
            <person name="Martinez A.T."/>
            <person name="Otillar R."/>
            <person name="Spatafora J.W."/>
            <person name="Yadav J.S."/>
            <person name="Aerts A."/>
            <person name="Benoit I."/>
            <person name="Boyd A."/>
            <person name="Carlson A."/>
            <person name="Copeland A."/>
            <person name="Coutinho P.M."/>
            <person name="de Vries R.P."/>
            <person name="Ferreira P."/>
            <person name="Findley K."/>
            <person name="Foster B."/>
            <person name="Gaskell J."/>
            <person name="Glotzer D."/>
            <person name="Gorecki P."/>
            <person name="Heitman J."/>
            <person name="Hesse C."/>
            <person name="Hori C."/>
            <person name="Igarashi K."/>
            <person name="Jurgens J.A."/>
            <person name="Kallen N."/>
            <person name="Kersten P."/>
            <person name="Kohler A."/>
            <person name="Kuees U."/>
            <person name="Kumar T.K.A."/>
            <person name="Kuo A."/>
            <person name="LaButti K."/>
            <person name="Larrondo L.F."/>
            <person name="Lindquist E."/>
            <person name="Ling A."/>
            <person name="Lombard V."/>
            <person name="Lucas S."/>
            <person name="Lundell T."/>
            <person name="Martin R."/>
            <person name="McLaughlin D.J."/>
            <person name="Morgenstern I."/>
            <person name="Morin E."/>
            <person name="Murat C."/>
            <person name="Nagy L.G."/>
            <person name="Nolan M."/>
            <person name="Ohm R.A."/>
            <person name="Patyshakuliyeva A."/>
            <person name="Rokas A."/>
            <person name="Ruiz-Duenas F.J."/>
            <person name="Sabat G."/>
            <person name="Salamov A."/>
            <person name="Samejima M."/>
            <person name="Schmutz J."/>
            <person name="Slot J.C."/>
            <person name="St John F."/>
            <person name="Stenlid J."/>
            <person name="Sun H."/>
            <person name="Sun S."/>
            <person name="Syed K."/>
            <person name="Tsang A."/>
            <person name="Wiebenga A."/>
            <person name="Young D."/>
            <person name="Pisabarro A."/>
            <person name="Eastwood D.C."/>
            <person name="Martin F."/>
            <person name="Cullen D."/>
            <person name="Grigoriev I.V."/>
            <person name="Hibbett D.S."/>
        </authorList>
    </citation>
    <scope>NUCLEOTIDE SEQUENCE [LARGE SCALE GENOMIC DNA]</scope>
    <source>
        <strain evidence="1 2">ATCC 11539</strain>
    </source>
</reference>
<dbReference type="InterPro" id="IPR036397">
    <property type="entry name" value="RNaseH_sf"/>
</dbReference>
<dbReference type="KEGG" id="gtr:GLOTRDRAFT_40540"/>
<dbReference type="SUPFAM" id="SSF53098">
    <property type="entry name" value="Ribonuclease H-like"/>
    <property type="match status" value="1"/>
</dbReference>
<dbReference type="AlphaFoldDB" id="S7Q8Q1"/>
<accession>S7Q8Q1</accession>
<feature type="non-terminal residue" evidence="1">
    <location>
        <position position="1"/>
    </location>
</feature>
<dbReference type="EMBL" id="KB469300">
    <property type="protein sequence ID" value="EPQ56361.1"/>
    <property type="molecule type" value="Genomic_DNA"/>
</dbReference>
<keyword evidence="2" id="KW-1185">Reference proteome</keyword>
<dbReference type="Proteomes" id="UP000030669">
    <property type="component" value="Unassembled WGS sequence"/>
</dbReference>
<sequence>LFSQVHIDTMHLPKSGGFGYIVQAQCVLTFYPEAKKLHAGNSQSIGTGFMRTYSVDEVDSVKSSQIMASLLPFLNALECLEKRYHIHHIHISDYNSQANGVVERPHFDFRQALYKAADGDAARWSQVFHSVIWSERITIRRRMGCLPYFAVTGSHPLIPLDIIEVTYLQPPPTAILSSKDLIVHQAIALQKRGAQVEYLHSQVLQHHMEAAKHFESNHAATIRDFNIKQGNLVLVCNTKIEKSLNRKMRPRYLGPLITVSWNHGGAYILAELDGTLFD</sequence>
<dbReference type="InterPro" id="IPR012337">
    <property type="entry name" value="RNaseH-like_sf"/>
</dbReference>
<organism evidence="1 2">
    <name type="scientific">Gloeophyllum trabeum (strain ATCC 11539 / FP-39264 / Madison 617)</name>
    <name type="common">Brown rot fungus</name>
    <dbReference type="NCBI Taxonomy" id="670483"/>
    <lineage>
        <taxon>Eukaryota</taxon>
        <taxon>Fungi</taxon>
        <taxon>Dikarya</taxon>
        <taxon>Basidiomycota</taxon>
        <taxon>Agaricomycotina</taxon>
        <taxon>Agaricomycetes</taxon>
        <taxon>Gloeophyllales</taxon>
        <taxon>Gloeophyllaceae</taxon>
        <taxon>Gloeophyllum</taxon>
    </lineage>
</organism>
<dbReference type="Gene3D" id="3.30.420.10">
    <property type="entry name" value="Ribonuclease H-like superfamily/Ribonuclease H"/>
    <property type="match status" value="1"/>
</dbReference>
<evidence type="ECO:0008006" key="3">
    <source>
        <dbReference type="Google" id="ProtNLM"/>
    </source>
</evidence>
<evidence type="ECO:0000313" key="1">
    <source>
        <dbReference type="EMBL" id="EPQ56361.1"/>
    </source>
</evidence>
<dbReference type="GO" id="GO:0003676">
    <property type="term" value="F:nucleic acid binding"/>
    <property type="evidence" value="ECO:0007669"/>
    <property type="project" value="InterPro"/>
</dbReference>
<dbReference type="RefSeq" id="XP_007864847.1">
    <property type="nucleotide sequence ID" value="XM_007866656.1"/>
</dbReference>
<dbReference type="eggNOG" id="ENOG502SRIE">
    <property type="taxonomic scope" value="Eukaryota"/>
</dbReference>
<protein>
    <recommendedName>
        <fullName evidence="3">Integrase catalytic domain-containing protein</fullName>
    </recommendedName>
</protein>
<gene>
    <name evidence="1" type="ORF">GLOTRDRAFT_40540</name>
</gene>